<keyword evidence="4" id="KW-0804">Transcription</keyword>
<keyword evidence="3" id="KW-0010">Activator</keyword>
<dbReference type="InterPro" id="IPR036388">
    <property type="entry name" value="WH-like_DNA-bd_sf"/>
</dbReference>
<dbReference type="EMBL" id="UGYK01000002">
    <property type="protein sequence ID" value="SUI41453.1"/>
    <property type="molecule type" value="Genomic_DNA"/>
</dbReference>
<dbReference type="GO" id="GO:0016301">
    <property type="term" value="F:kinase activity"/>
    <property type="evidence" value="ECO:0007669"/>
    <property type="project" value="UniProtKB-KW"/>
</dbReference>
<dbReference type="Pfam" id="PF00196">
    <property type="entry name" value="GerE"/>
    <property type="match status" value="1"/>
</dbReference>
<evidence type="ECO:0000256" key="3">
    <source>
        <dbReference type="ARBA" id="ARBA00023159"/>
    </source>
</evidence>
<sequence length="214" mass="24169">MKSTQNAIMNKTLNIVIIDDDKFYTAGLAMALAIYLKNQGQQVEFSSHLAYGKTTDIVFQAIRCGTLIAPGSAICMNNDKPVYVAIADRKDTHLQHLYRSVNKSNILYRHQSVSLLLQLMENVMLSLQKTSVKTQSTSENLQHLALTQREREVLHQLKQGKTPACVASFLGIKEKTISSHKRAAMRKLNFKRSNELFHWMLQGGLTCHQPRKGI</sequence>
<name>A0A379YAF1_SERMA</name>
<keyword evidence="6" id="KW-0418">Kinase</keyword>
<organism evidence="6 7">
    <name type="scientific">Serratia marcescens</name>
    <dbReference type="NCBI Taxonomy" id="615"/>
    <lineage>
        <taxon>Bacteria</taxon>
        <taxon>Pseudomonadati</taxon>
        <taxon>Pseudomonadota</taxon>
        <taxon>Gammaproteobacteria</taxon>
        <taxon>Enterobacterales</taxon>
        <taxon>Yersiniaceae</taxon>
        <taxon>Serratia</taxon>
    </lineage>
</organism>
<accession>A0A379YAF1</accession>
<dbReference type="SMART" id="SM00421">
    <property type="entry name" value="HTH_LUXR"/>
    <property type="match status" value="1"/>
</dbReference>
<dbReference type="PANTHER" id="PTHR44688:SF16">
    <property type="entry name" value="DNA-BINDING TRANSCRIPTIONAL ACTIVATOR DEVR_DOSR"/>
    <property type="match status" value="1"/>
</dbReference>
<dbReference type="GO" id="GO:0003677">
    <property type="term" value="F:DNA binding"/>
    <property type="evidence" value="ECO:0007669"/>
    <property type="project" value="UniProtKB-KW"/>
</dbReference>
<dbReference type="AlphaFoldDB" id="A0A379YAF1"/>
<proteinExistence type="predicted"/>
<dbReference type="SUPFAM" id="SSF46894">
    <property type="entry name" value="C-terminal effector domain of the bipartite response regulators"/>
    <property type="match status" value="1"/>
</dbReference>
<dbReference type="Proteomes" id="UP000254765">
    <property type="component" value="Unassembled WGS sequence"/>
</dbReference>
<evidence type="ECO:0000259" key="5">
    <source>
        <dbReference type="PROSITE" id="PS50043"/>
    </source>
</evidence>
<dbReference type="PANTHER" id="PTHR44688">
    <property type="entry name" value="DNA-BINDING TRANSCRIPTIONAL ACTIVATOR DEVR_DOSR"/>
    <property type="match status" value="1"/>
</dbReference>
<evidence type="ECO:0000256" key="2">
    <source>
        <dbReference type="ARBA" id="ARBA00023125"/>
    </source>
</evidence>
<keyword evidence="1" id="KW-0805">Transcription regulation</keyword>
<dbReference type="InterPro" id="IPR000792">
    <property type="entry name" value="Tscrpt_reg_LuxR_C"/>
</dbReference>
<keyword evidence="6" id="KW-0808">Transferase</keyword>
<evidence type="ECO:0000256" key="1">
    <source>
        <dbReference type="ARBA" id="ARBA00023015"/>
    </source>
</evidence>
<dbReference type="CDD" id="cd06170">
    <property type="entry name" value="LuxR_C_like"/>
    <property type="match status" value="1"/>
</dbReference>
<dbReference type="PROSITE" id="PS50043">
    <property type="entry name" value="HTH_LUXR_2"/>
    <property type="match status" value="1"/>
</dbReference>
<gene>
    <name evidence="6" type="ORF">NCTC10211_01005</name>
</gene>
<protein>
    <submittedName>
        <fullName evidence="6">Two component system sensor kinase SsrB</fullName>
    </submittedName>
</protein>
<dbReference type="PRINTS" id="PR00038">
    <property type="entry name" value="HTHLUXR"/>
</dbReference>
<keyword evidence="2" id="KW-0238">DNA-binding</keyword>
<dbReference type="Gene3D" id="1.10.10.10">
    <property type="entry name" value="Winged helix-like DNA-binding domain superfamily/Winged helix DNA-binding domain"/>
    <property type="match status" value="1"/>
</dbReference>
<feature type="domain" description="HTH luxR-type" evidence="5">
    <location>
        <begin position="139"/>
        <end position="204"/>
    </location>
</feature>
<evidence type="ECO:0000256" key="4">
    <source>
        <dbReference type="ARBA" id="ARBA00023163"/>
    </source>
</evidence>
<dbReference type="RefSeq" id="WP_033639058.1">
    <property type="nucleotide sequence ID" value="NZ_CAMIQS010000004.1"/>
</dbReference>
<dbReference type="GO" id="GO:0006355">
    <property type="term" value="P:regulation of DNA-templated transcription"/>
    <property type="evidence" value="ECO:0007669"/>
    <property type="project" value="InterPro"/>
</dbReference>
<evidence type="ECO:0000313" key="7">
    <source>
        <dbReference type="Proteomes" id="UP000254765"/>
    </source>
</evidence>
<dbReference type="InterPro" id="IPR016032">
    <property type="entry name" value="Sig_transdc_resp-reg_C-effctor"/>
</dbReference>
<reference evidence="6 7" key="1">
    <citation type="submission" date="2018-06" db="EMBL/GenBank/DDBJ databases">
        <authorList>
            <consortium name="Pathogen Informatics"/>
            <person name="Doyle S."/>
        </authorList>
    </citation>
    <scope>NUCLEOTIDE SEQUENCE [LARGE SCALE GENOMIC DNA]</scope>
    <source>
        <strain evidence="6 7">NCTC10211</strain>
    </source>
</reference>
<evidence type="ECO:0000313" key="6">
    <source>
        <dbReference type="EMBL" id="SUI41453.1"/>
    </source>
</evidence>